<protein>
    <submittedName>
        <fullName evidence="11">DegQ family serine endoprotease</fullName>
    </submittedName>
</protein>
<dbReference type="OrthoDB" id="9758917at2"/>
<dbReference type="Proteomes" id="UP000253769">
    <property type="component" value="Unassembled WGS sequence"/>
</dbReference>
<feature type="binding site" evidence="8">
    <location>
        <position position="146"/>
    </location>
    <ligand>
        <name>substrate</name>
    </ligand>
</feature>
<dbReference type="AlphaFoldDB" id="A0A369WEI6"/>
<keyword evidence="5" id="KW-0378">Hydrolase</keyword>
<keyword evidence="2 11" id="KW-0645">Protease</keyword>
<keyword evidence="6" id="KW-0720">Serine protease</keyword>
<feature type="binding site" evidence="8">
    <location>
        <position position="116"/>
    </location>
    <ligand>
        <name>substrate</name>
    </ligand>
</feature>
<dbReference type="PRINTS" id="PR00834">
    <property type="entry name" value="PROTEASES2C"/>
</dbReference>
<dbReference type="GO" id="GO:0004252">
    <property type="term" value="F:serine-type endopeptidase activity"/>
    <property type="evidence" value="ECO:0007669"/>
    <property type="project" value="InterPro"/>
</dbReference>
<evidence type="ECO:0000256" key="7">
    <source>
        <dbReference type="PIRSR" id="PIRSR611782-1"/>
    </source>
</evidence>
<evidence type="ECO:0000313" key="11">
    <source>
        <dbReference type="EMBL" id="RDE19751.1"/>
    </source>
</evidence>
<evidence type="ECO:0000256" key="5">
    <source>
        <dbReference type="ARBA" id="ARBA00022801"/>
    </source>
</evidence>
<name>A0A369WEI6_9GAMM</name>
<evidence type="ECO:0000259" key="10">
    <source>
        <dbReference type="PROSITE" id="PS50106"/>
    </source>
</evidence>
<feature type="binding site" evidence="8">
    <location>
        <begin position="236"/>
        <end position="240"/>
    </location>
    <ligand>
        <name>substrate</name>
    </ligand>
</feature>
<feature type="domain" description="PDZ" evidence="10">
    <location>
        <begin position="259"/>
        <end position="356"/>
    </location>
</feature>
<dbReference type="GO" id="GO:0006515">
    <property type="term" value="P:protein quality control for misfolded or incompletely synthesized proteins"/>
    <property type="evidence" value="ECO:0007669"/>
    <property type="project" value="TreeGrafter"/>
</dbReference>
<dbReference type="SUPFAM" id="SSF50494">
    <property type="entry name" value="Trypsin-like serine proteases"/>
    <property type="match status" value="1"/>
</dbReference>
<feature type="active site" description="Charge relay system" evidence="7">
    <location>
        <position position="146"/>
    </location>
</feature>
<comment type="similarity">
    <text evidence="1">Belongs to the peptidase S1C family.</text>
</comment>
<evidence type="ECO:0000313" key="12">
    <source>
        <dbReference type="Proteomes" id="UP000253769"/>
    </source>
</evidence>
<dbReference type="PROSITE" id="PS50106">
    <property type="entry name" value="PDZ"/>
    <property type="match status" value="2"/>
</dbReference>
<sequence length="459" mass="48557">MTQAFRTLSRPLILTAVMALGLLSAQANATLPAHDSQGQPLPTLAPLMKSVTPAVVNISTFTNRRVSNPLLQDPFFRRFFSLPQQPQQPQRQRRSQSAGSGVIIDAEQGLVVTNHHVIANSDEIHIALTDGRSLQATLIGSDPDADLALLKVEADNLTEVPLANSDALEVGDFVVAIGNPFGLGQTVTTGIVSALGRTGLGIEGYENFIQTDASINPGNSGGALVNLRGELVGINTAIIAPGGGNVGIGFAIPSNMTRAITRQLEANGEVRRGSLGVALQDISPDLAEAFGMGADEKGILISQISPGSAAEKNDLRSGDVILRVNDQPVKNTAELRSKLGVWLIDSEIKLELLRDGKRLDKTVMLDQPSQGSTDGGSYSSNLKGATLAESDQGVVIETIERNSPAAFTGLRSGDIISAVNRRQINNLDEFAKAANSRSRKLLLLINRGGNVLYLALSNR</sequence>
<accession>A0A369WEI6</accession>
<dbReference type="PANTHER" id="PTHR22939:SF129">
    <property type="entry name" value="SERINE PROTEASE HTRA2, MITOCHONDRIAL"/>
    <property type="match status" value="1"/>
</dbReference>
<evidence type="ECO:0000256" key="1">
    <source>
        <dbReference type="ARBA" id="ARBA00010541"/>
    </source>
</evidence>
<evidence type="ECO:0000256" key="2">
    <source>
        <dbReference type="ARBA" id="ARBA00022670"/>
    </source>
</evidence>
<dbReference type="InterPro" id="IPR036034">
    <property type="entry name" value="PDZ_sf"/>
</dbReference>
<dbReference type="InterPro" id="IPR001478">
    <property type="entry name" value="PDZ"/>
</dbReference>
<dbReference type="EMBL" id="QQOH01000003">
    <property type="protein sequence ID" value="RDE19751.1"/>
    <property type="molecule type" value="Genomic_DNA"/>
</dbReference>
<gene>
    <name evidence="11" type="ORF">DV711_12800</name>
</gene>
<dbReference type="Gene3D" id="2.40.10.120">
    <property type="match status" value="1"/>
</dbReference>
<dbReference type="FunFam" id="2.40.10.10:FF:000001">
    <property type="entry name" value="Periplasmic serine protease DegS"/>
    <property type="match status" value="1"/>
</dbReference>
<keyword evidence="12" id="KW-1185">Reference proteome</keyword>
<dbReference type="RefSeq" id="WP_114696096.1">
    <property type="nucleotide sequence ID" value="NZ_QQOH01000003.1"/>
</dbReference>
<keyword evidence="3 9" id="KW-0732">Signal</keyword>
<keyword evidence="4" id="KW-0677">Repeat</keyword>
<dbReference type="Gene3D" id="2.30.42.10">
    <property type="match status" value="2"/>
</dbReference>
<feature type="domain" description="PDZ" evidence="10">
    <location>
        <begin position="362"/>
        <end position="449"/>
    </location>
</feature>
<dbReference type="SUPFAM" id="SSF50156">
    <property type="entry name" value="PDZ domain-like"/>
    <property type="match status" value="2"/>
</dbReference>
<organism evidence="11 12">
    <name type="scientific">Motiliproteus coralliicola</name>
    <dbReference type="NCBI Taxonomy" id="2283196"/>
    <lineage>
        <taxon>Bacteria</taxon>
        <taxon>Pseudomonadati</taxon>
        <taxon>Pseudomonadota</taxon>
        <taxon>Gammaproteobacteria</taxon>
        <taxon>Oceanospirillales</taxon>
        <taxon>Oceanospirillaceae</taxon>
        <taxon>Motiliproteus</taxon>
    </lineage>
</organism>
<dbReference type="Pfam" id="PF13365">
    <property type="entry name" value="Trypsin_2"/>
    <property type="match status" value="1"/>
</dbReference>
<evidence type="ECO:0000256" key="6">
    <source>
        <dbReference type="ARBA" id="ARBA00022825"/>
    </source>
</evidence>
<reference evidence="11 12" key="1">
    <citation type="submission" date="2018-07" db="EMBL/GenBank/DDBJ databases">
        <title>Motiliproteus coralliicola sp. nov., a bacterium isolated from Coral.</title>
        <authorList>
            <person name="Wang G."/>
        </authorList>
    </citation>
    <scope>NUCLEOTIDE SEQUENCE [LARGE SCALE GENOMIC DNA]</scope>
    <source>
        <strain evidence="11 12">C34</strain>
    </source>
</reference>
<feature type="binding site" evidence="8">
    <location>
        <begin position="218"/>
        <end position="220"/>
    </location>
    <ligand>
        <name>substrate</name>
    </ligand>
</feature>
<feature type="signal peptide" evidence="9">
    <location>
        <begin position="1"/>
        <end position="29"/>
    </location>
</feature>
<dbReference type="InterPro" id="IPR009003">
    <property type="entry name" value="Peptidase_S1_PA"/>
</dbReference>
<evidence type="ECO:0000256" key="8">
    <source>
        <dbReference type="PIRSR" id="PIRSR611782-2"/>
    </source>
</evidence>
<dbReference type="GO" id="GO:0042597">
    <property type="term" value="C:periplasmic space"/>
    <property type="evidence" value="ECO:0007669"/>
    <property type="project" value="TreeGrafter"/>
</dbReference>
<evidence type="ECO:0000256" key="4">
    <source>
        <dbReference type="ARBA" id="ARBA00022737"/>
    </source>
</evidence>
<dbReference type="SMART" id="SM00228">
    <property type="entry name" value="PDZ"/>
    <property type="match status" value="2"/>
</dbReference>
<feature type="active site" description="Charge relay system" evidence="7">
    <location>
        <position position="220"/>
    </location>
</feature>
<dbReference type="Pfam" id="PF00595">
    <property type="entry name" value="PDZ"/>
    <property type="match status" value="1"/>
</dbReference>
<feature type="chain" id="PRO_5039434308" evidence="9">
    <location>
        <begin position="30"/>
        <end position="459"/>
    </location>
</feature>
<evidence type="ECO:0000256" key="9">
    <source>
        <dbReference type="SAM" id="SignalP"/>
    </source>
</evidence>
<dbReference type="InterPro" id="IPR011782">
    <property type="entry name" value="Pept_S1C_Do"/>
</dbReference>
<feature type="active site" description="Charge relay system" evidence="7">
    <location>
        <position position="116"/>
    </location>
</feature>
<proteinExistence type="inferred from homology"/>
<dbReference type="InterPro" id="IPR001940">
    <property type="entry name" value="Peptidase_S1C"/>
</dbReference>
<dbReference type="Pfam" id="PF13180">
    <property type="entry name" value="PDZ_2"/>
    <property type="match status" value="1"/>
</dbReference>
<evidence type="ECO:0000256" key="3">
    <source>
        <dbReference type="ARBA" id="ARBA00022729"/>
    </source>
</evidence>
<dbReference type="PANTHER" id="PTHR22939">
    <property type="entry name" value="SERINE PROTEASE FAMILY S1C HTRA-RELATED"/>
    <property type="match status" value="1"/>
</dbReference>
<dbReference type="NCBIfam" id="TIGR02037">
    <property type="entry name" value="degP_htrA_DO"/>
    <property type="match status" value="1"/>
</dbReference>
<comment type="caution">
    <text evidence="11">The sequence shown here is derived from an EMBL/GenBank/DDBJ whole genome shotgun (WGS) entry which is preliminary data.</text>
</comment>